<dbReference type="Pfam" id="PF05485">
    <property type="entry name" value="THAP"/>
    <property type="match status" value="1"/>
</dbReference>
<name>A0AAW1V0X3_9CUCU</name>
<sequence length="134" mass="15861">MGMCFVPDCKHYSQKHTCSFFRFPKNKTEKNRWISFIRREDREPSQFSKVCDCHFVNREKKNGPTLFEFNAKKRSNFECSPRRRRASKDDLNNGCAMLSTKTEIIPQGQTFQPQVVSYNKCKFPVLYNVKQSCQ</sequence>
<protein>
    <recommendedName>
        <fullName evidence="6">THAP-type domain-containing protein</fullName>
    </recommendedName>
</protein>
<dbReference type="EMBL" id="JARQZJ010000121">
    <property type="protein sequence ID" value="KAK9888713.1"/>
    <property type="molecule type" value="Genomic_DNA"/>
</dbReference>
<evidence type="ECO:0000256" key="5">
    <source>
        <dbReference type="PROSITE-ProRule" id="PRU00309"/>
    </source>
</evidence>
<comment type="caution">
    <text evidence="7">The sequence shown here is derived from an EMBL/GenBank/DDBJ whole genome shotgun (WGS) entry which is preliminary data.</text>
</comment>
<dbReference type="InterPro" id="IPR006612">
    <property type="entry name" value="THAP_Znf"/>
</dbReference>
<evidence type="ECO:0000313" key="8">
    <source>
        <dbReference type="Proteomes" id="UP001431783"/>
    </source>
</evidence>
<evidence type="ECO:0000259" key="6">
    <source>
        <dbReference type="PROSITE" id="PS50950"/>
    </source>
</evidence>
<feature type="domain" description="THAP-type" evidence="6">
    <location>
        <begin position="1"/>
        <end position="84"/>
    </location>
</feature>
<dbReference type="GO" id="GO:0008270">
    <property type="term" value="F:zinc ion binding"/>
    <property type="evidence" value="ECO:0007669"/>
    <property type="project" value="UniProtKB-KW"/>
</dbReference>
<organism evidence="7 8">
    <name type="scientific">Henosepilachna vigintioctopunctata</name>
    <dbReference type="NCBI Taxonomy" id="420089"/>
    <lineage>
        <taxon>Eukaryota</taxon>
        <taxon>Metazoa</taxon>
        <taxon>Ecdysozoa</taxon>
        <taxon>Arthropoda</taxon>
        <taxon>Hexapoda</taxon>
        <taxon>Insecta</taxon>
        <taxon>Pterygota</taxon>
        <taxon>Neoptera</taxon>
        <taxon>Endopterygota</taxon>
        <taxon>Coleoptera</taxon>
        <taxon>Polyphaga</taxon>
        <taxon>Cucujiformia</taxon>
        <taxon>Coccinelloidea</taxon>
        <taxon>Coccinellidae</taxon>
        <taxon>Epilachninae</taxon>
        <taxon>Epilachnini</taxon>
        <taxon>Henosepilachna</taxon>
    </lineage>
</organism>
<evidence type="ECO:0000256" key="4">
    <source>
        <dbReference type="ARBA" id="ARBA00023125"/>
    </source>
</evidence>
<evidence type="ECO:0000256" key="1">
    <source>
        <dbReference type="ARBA" id="ARBA00022723"/>
    </source>
</evidence>
<keyword evidence="1" id="KW-0479">Metal-binding</keyword>
<evidence type="ECO:0000313" key="7">
    <source>
        <dbReference type="EMBL" id="KAK9888713.1"/>
    </source>
</evidence>
<dbReference type="SMART" id="SM00980">
    <property type="entry name" value="THAP"/>
    <property type="match status" value="1"/>
</dbReference>
<keyword evidence="4 5" id="KW-0238">DNA-binding</keyword>
<proteinExistence type="predicted"/>
<evidence type="ECO:0000256" key="2">
    <source>
        <dbReference type="ARBA" id="ARBA00022771"/>
    </source>
</evidence>
<dbReference type="AlphaFoldDB" id="A0AAW1V0X3"/>
<dbReference type="GO" id="GO:0003677">
    <property type="term" value="F:DNA binding"/>
    <property type="evidence" value="ECO:0007669"/>
    <property type="project" value="UniProtKB-UniRule"/>
</dbReference>
<dbReference type="SUPFAM" id="SSF57716">
    <property type="entry name" value="Glucocorticoid receptor-like (DNA-binding domain)"/>
    <property type="match status" value="1"/>
</dbReference>
<keyword evidence="3" id="KW-0862">Zinc</keyword>
<keyword evidence="2 5" id="KW-0863">Zinc-finger</keyword>
<gene>
    <name evidence="7" type="ORF">WA026_000941</name>
</gene>
<reference evidence="7 8" key="1">
    <citation type="submission" date="2023-03" db="EMBL/GenBank/DDBJ databases">
        <title>Genome insight into feeding habits of ladybird beetles.</title>
        <authorList>
            <person name="Li H.-S."/>
            <person name="Huang Y.-H."/>
            <person name="Pang H."/>
        </authorList>
    </citation>
    <scope>NUCLEOTIDE SEQUENCE [LARGE SCALE GENOMIC DNA]</scope>
    <source>
        <strain evidence="7">SYSU_2023b</strain>
        <tissue evidence="7">Whole body</tissue>
    </source>
</reference>
<evidence type="ECO:0000256" key="3">
    <source>
        <dbReference type="ARBA" id="ARBA00022833"/>
    </source>
</evidence>
<dbReference type="Proteomes" id="UP001431783">
    <property type="component" value="Unassembled WGS sequence"/>
</dbReference>
<accession>A0AAW1V0X3</accession>
<dbReference type="PROSITE" id="PS50950">
    <property type="entry name" value="ZF_THAP"/>
    <property type="match status" value="1"/>
</dbReference>
<keyword evidence="8" id="KW-1185">Reference proteome</keyword>